<feature type="transmembrane region" description="Helical" evidence="9">
    <location>
        <begin position="21"/>
        <end position="47"/>
    </location>
</feature>
<feature type="transmembrane region" description="Helical" evidence="9">
    <location>
        <begin position="290"/>
        <end position="311"/>
    </location>
</feature>
<feature type="transmembrane region" description="Helical" evidence="9">
    <location>
        <begin position="91"/>
        <end position="109"/>
    </location>
</feature>
<dbReference type="EMBL" id="JADIMS010000090">
    <property type="protein sequence ID" value="MBO8450486.1"/>
    <property type="molecule type" value="Genomic_DNA"/>
</dbReference>
<keyword evidence="4" id="KW-1003">Cell membrane</keyword>
<name>A0A9D9ELV5_9SPIR</name>
<evidence type="ECO:0000256" key="5">
    <source>
        <dbReference type="ARBA" id="ARBA00022679"/>
    </source>
</evidence>
<dbReference type="Gene3D" id="3.40.50.720">
    <property type="entry name" value="NAD(P)-binding Rossmann-like Domain"/>
    <property type="match status" value="1"/>
</dbReference>
<dbReference type="PANTHER" id="PTHR30576:SF4">
    <property type="entry name" value="UNDECAPRENYL-PHOSPHATE GALACTOSE PHOSPHOTRANSFERASE"/>
    <property type="match status" value="1"/>
</dbReference>
<dbReference type="PANTHER" id="PTHR30576">
    <property type="entry name" value="COLANIC BIOSYNTHESIS UDP-GLUCOSE LIPID CARRIER TRANSFERASE"/>
    <property type="match status" value="1"/>
</dbReference>
<evidence type="ECO:0000259" key="10">
    <source>
        <dbReference type="Pfam" id="PF02397"/>
    </source>
</evidence>
<proteinExistence type="inferred from homology"/>
<reference evidence="11" key="1">
    <citation type="submission" date="2020-10" db="EMBL/GenBank/DDBJ databases">
        <authorList>
            <person name="Gilroy R."/>
        </authorList>
    </citation>
    <scope>NUCLEOTIDE SEQUENCE</scope>
    <source>
        <strain evidence="11">B3-4054</strain>
    </source>
</reference>
<keyword evidence="7 9" id="KW-1133">Transmembrane helix</keyword>
<dbReference type="GO" id="GO:0016780">
    <property type="term" value="F:phosphotransferase activity, for other substituted phosphate groups"/>
    <property type="evidence" value="ECO:0007669"/>
    <property type="project" value="TreeGrafter"/>
</dbReference>
<dbReference type="GO" id="GO:0005886">
    <property type="term" value="C:plasma membrane"/>
    <property type="evidence" value="ECO:0007669"/>
    <property type="project" value="UniProtKB-SubCell"/>
</dbReference>
<dbReference type="AlphaFoldDB" id="A0A9D9ELV5"/>
<accession>A0A9D9ELV5</accession>
<evidence type="ECO:0000256" key="2">
    <source>
        <dbReference type="ARBA" id="ARBA00004236"/>
    </source>
</evidence>
<dbReference type="InterPro" id="IPR003362">
    <property type="entry name" value="Bact_transf"/>
</dbReference>
<keyword evidence="6 9" id="KW-0812">Transmembrane</keyword>
<sequence length="482" mass="55311">MNIEEYIAWYKQRYKHTSSAYAIAAFVLSDFVVIMLCIGAGFFLVNLVDRHYINFRSFIMYWVYLPLFLVVYSVFKLYPGFMQAASEQIKNFFLANAICFLGIAVSIAVETDGRSYVSMGFILAFLFSTIALPISRRLTVGLVLSKMRFWGLPAVIYGGNNEKTRQVVDSMTENRFYGYVPAVIISYDGSDWREYRGVPVLRDPQEDIRLYHELHIKMAVILSPSVSDGSYTPLIRKTLANVRYNIIIPDMSGINTLTMSPREIGGIIGFSTTHYLTRRANRMLKRMMDLFLLFLSAPLSIPLMLLIAAAVKFSSPGPVFFRHKRIGRNGKPLAVLKFRSMFPDAEEKLHTLLASNPAYREEWEKYQKLSDDPRITPVGRFLRKTSLDELPQLWNILKGEMSFIGPRPVTKEEMPKYGESFDYVFSVKPGLSGLWQVSGRSDVDYDERISLDSYYIQNWSIWMDVWLVARTVFVIFSGKGAR</sequence>
<feature type="domain" description="Bacterial sugar transferase" evidence="10">
    <location>
        <begin position="285"/>
        <end position="476"/>
    </location>
</feature>
<evidence type="ECO:0000256" key="7">
    <source>
        <dbReference type="ARBA" id="ARBA00022989"/>
    </source>
</evidence>
<evidence type="ECO:0000256" key="6">
    <source>
        <dbReference type="ARBA" id="ARBA00022692"/>
    </source>
</evidence>
<dbReference type="Pfam" id="PF02397">
    <property type="entry name" value="Bac_transf"/>
    <property type="match status" value="1"/>
</dbReference>
<comment type="subcellular location">
    <subcellularLocation>
        <location evidence="2">Cell membrane</location>
    </subcellularLocation>
    <subcellularLocation>
        <location evidence="1">Membrane</location>
        <topology evidence="1">Multi-pass membrane protein</topology>
    </subcellularLocation>
</comment>
<reference evidence="11" key="2">
    <citation type="journal article" date="2021" name="PeerJ">
        <title>Extensive microbial diversity within the chicken gut microbiome revealed by metagenomics and culture.</title>
        <authorList>
            <person name="Gilroy R."/>
            <person name="Ravi A."/>
            <person name="Getino M."/>
            <person name="Pursley I."/>
            <person name="Horton D.L."/>
            <person name="Alikhan N.F."/>
            <person name="Baker D."/>
            <person name="Gharbi K."/>
            <person name="Hall N."/>
            <person name="Watson M."/>
            <person name="Adriaenssens E.M."/>
            <person name="Foster-Nyarko E."/>
            <person name="Jarju S."/>
            <person name="Secka A."/>
            <person name="Antonio M."/>
            <person name="Oren A."/>
            <person name="Chaudhuri R.R."/>
            <person name="La Ragione R."/>
            <person name="Hildebrand F."/>
            <person name="Pallen M.J."/>
        </authorList>
    </citation>
    <scope>NUCLEOTIDE SEQUENCE</scope>
    <source>
        <strain evidence="11">B3-4054</strain>
    </source>
</reference>
<organism evidence="11 12">
    <name type="scientific">Candidatus Avitreponema avistercoris</name>
    <dbReference type="NCBI Taxonomy" id="2840705"/>
    <lineage>
        <taxon>Bacteria</taxon>
        <taxon>Pseudomonadati</taxon>
        <taxon>Spirochaetota</taxon>
        <taxon>Spirochaetia</taxon>
        <taxon>Spirochaetales</taxon>
        <taxon>Candidatus Avitreponema</taxon>
    </lineage>
</organism>
<keyword evidence="8 9" id="KW-0472">Membrane</keyword>
<evidence type="ECO:0000256" key="3">
    <source>
        <dbReference type="ARBA" id="ARBA00006464"/>
    </source>
</evidence>
<evidence type="ECO:0000256" key="4">
    <source>
        <dbReference type="ARBA" id="ARBA00022475"/>
    </source>
</evidence>
<feature type="transmembrane region" description="Helical" evidence="9">
    <location>
        <begin position="115"/>
        <end position="134"/>
    </location>
</feature>
<comment type="similarity">
    <text evidence="3">Belongs to the bacterial sugar transferase family.</text>
</comment>
<dbReference type="Proteomes" id="UP000823616">
    <property type="component" value="Unassembled WGS sequence"/>
</dbReference>
<keyword evidence="5" id="KW-0808">Transferase</keyword>
<comment type="caution">
    <text evidence="11">The sequence shown here is derived from an EMBL/GenBank/DDBJ whole genome shotgun (WGS) entry which is preliminary data.</text>
</comment>
<dbReference type="InterPro" id="IPR017472">
    <property type="entry name" value="Undecaprenyl-P_galact_Ptfrase"/>
</dbReference>
<evidence type="ECO:0000313" key="11">
    <source>
        <dbReference type="EMBL" id="MBO8450486.1"/>
    </source>
</evidence>
<protein>
    <submittedName>
        <fullName evidence="11">Undecaprenyl-phosphate galactose phosphotransferase WbaP</fullName>
    </submittedName>
</protein>
<feature type="transmembrane region" description="Helical" evidence="9">
    <location>
        <begin position="59"/>
        <end position="79"/>
    </location>
</feature>
<evidence type="ECO:0000256" key="9">
    <source>
        <dbReference type="SAM" id="Phobius"/>
    </source>
</evidence>
<dbReference type="NCBIfam" id="TIGR03025">
    <property type="entry name" value="EPS_sugtrans"/>
    <property type="match status" value="1"/>
</dbReference>
<evidence type="ECO:0000256" key="1">
    <source>
        <dbReference type="ARBA" id="ARBA00004141"/>
    </source>
</evidence>
<dbReference type="GO" id="GO:0000271">
    <property type="term" value="P:polysaccharide biosynthetic process"/>
    <property type="evidence" value="ECO:0007669"/>
    <property type="project" value="InterPro"/>
</dbReference>
<evidence type="ECO:0000313" key="12">
    <source>
        <dbReference type="Proteomes" id="UP000823616"/>
    </source>
</evidence>
<evidence type="ECO:0000256" key="8">
    <source>
        <dbReference type="ARBA" id="ARBA00023136"/>
    </source>
</evidence>
<dbReference type="InterPro" id="IPR017475">
    <property type="entry name" value="EPS_sugar_tfrase"/>
</dbReference>
<gene>
    <name evidence="11" type="primary">wbaP</name>
    <name evidence="11" type="ORF">IAA96_05205</name>
</gene>
<dbReference type="NCBIfam" id="TIGR03022">
    <property type="entry name" value="WbaP_sugtrans"/>
    <property type="match status" value="1"/>
</dbReference>